<feature type="domain" description="SLH" evidence="2">
    <location>
        <begin position="418"/>
        <end position="472"/>
    </location>
</feature>
<feature type="chain" id="PRO_5046349102" evidence="1">
    <location>
        <begin position="36"/>
        <end position="472"/>
    </location>
</feature>
<dbReference type="EMBL" id="JAKNCJ010000001">
    <property type="protein sequence ID" value="MCL6422145.1"/>
    <property type="molecule type" value="Genomic_DNA"/>
</dbReference>
<gene>
    <name evidence="3" type="ORF">Bequi_01850</name>
</gene>
<reference evidence="3" key="1">
    <citation type="submission" date="2022-02" db="EMBL/GenBank/DDBJ databases">
        <authorList>
            <person name="Lee M."/>
            <person name="Kim S.-J."/>
            <person name="Jung M.-Y."/>
        </authorList>
    </citation>
    <scope>NUCLEOTIDE SEQUENCE</scope>
    <source>
        <strain evidence="3">JHP9</strain>
    </source>
</reference>
<dbReference type="PROSITE" id="PS51272">
    <property type="entry name" value="SLH"/>
    <property type="match status" value="3"/>
</dbReference>
<evidence type="ECO:0000313" key="4">
    <source>
        <dbReference type="Proteomes" id="UP001203761"/>
    </source>
</evidence>
<proteinExistence type="predicted"/>
<dbReference type="InterPro" id="IPR051465">
    <property type="entry name" value="Cell_Envelope_Struct_Comp"/>
</dbReference>
<dbReference type="InterPro" id="IPR001119">
    <property type="entry name" value="SLH_dom"/>
</dbReference>
<organism evidence="3 4">
    <name type="scientific">Brachybacterium equifaecis</name>
    <dbReference type="NCBI Taxonomy" id="2910770"/>
    <lineage>
        <taxon>Bacteria</taxon>
        <taxon>Bacillati</taxon>
        <taxon>Actinomycetota</taxon>
        <taxon>Actinomycetes</taxon>
        <taxon>Micrococcales</taxon>
        <taxon>Dermabacteraceae</taxon>
        <taxon>Brachybacterium</taxon>
    </lineage>
</organism>
<dbReference type="PANTHER" id="PTHR43308:SF5">
    <property type="entry name" value="S-LAYER PROTEIN _ PEPTIDOGLYCAN ENDO-BETA-N-ACETYLGLUCOSAMINIDASE"/>
    <property type="match status" value="1"/>
</dbReference>
<feature type="domain" description="SLH" evidence="2">
    <location>
        <begin position="354"/>
        <end position="417"/>
    </location>
</feature>
<dbReference type="RefSeq" id="WP_249736302.1">
    <property type="nucleotide sequence ID" value="NZ_JAKNCJ010000001.1"/>
</dbReference>
<keyword evidence="1" id="KW-0732">Signal</keyword>
<dbReference type="Proteomes" id="UP001203761">
    <property type="component" value="Unassembled WGS sequence"/>
</dbReference>
<dbReference type="Pfam" id="PF00395">
    <property type="entry name" value="SLH"/>
    <property type="match status" value="2"/>
</dbReference>
<protein>
    <submittedName>
        <fullName evidence="3">S-layer homology domain-containing protein</fullName>
    </submittedName>
</protein>
<evidence type="ECO:0000313" key="3">
    <source>
        <dbReference type="EMBL" id="MCL6422145.1"/>
    </source>
</evidence>
<sequence>MTSPAPRTSLTARPLAVLGLLAALLLALPITAARAETPPGGIGGFDPGLLITDALMFDGGALGAAEIDAFLDERGASCRTGVDGAPCLKDLAMSTPQREKTAYCAAIPAGTAQSAGQILAAVSAACGVSPKALLVMLQKEQGLVTTAAPTWKKLDQALGFACPDFLGCDPAKAGFAQQIYQAGSRLQEYGDPARGFRYQAGRTYDLQYSPFEFCGTGRVSIANRATAALYNYTPFTPSQAALDAGAGVVADDVCATYGNRNFYRIYATWFGSPTGADPTPSPIAAPSIGTPKAPFTDVRHGQSQFFVEIAWLKHQKLATGWADGTYRPYQPIGRDAMAAFLYRAAGSPEFTPPVVSPFTDVTPQTQYYREITWAQAQGITTGYPDGTFRPTQPIARDAMAAFLYRAAGSPAHTPPASSPLGDITPESTIFYREITWAASQRISTGWPDGTYRPAEPISREAMAAFVYRWKVA</sequence>
<keyword evidence="4" id="KW-1185">Reference proteome</keyword>
<evidence type="ECO:0000256" key="1">
    <source>
        <dbReference type="SAM" id="SignalP"/>
    </source>
</evidence>
<comment type="caution">
    <text evidence="3">The sequence shown here is derived from an EMBL/GenBank/DDBJ whole genome shotgun (WGS) entry which is preliminary data.</text>
</comment>
<feature type="signal peptide" evidence="1">
    <location>
        <begin position="1"/>
        <end position="35"/>
    </location>
</feature>
<name>A0ABT0QWU4_9MICO</name>
<accession>A0ABT0QWU4</accession>
<feature type="domain" description="SLH" evidence="2">
    <location>
        <begin position="292"/>
        <end position="353"/>
    </location>
</feature>
<dbReference type="PANTHER" id="PTHR43308">
    <property type="entry name" value="OUTER MEMBRANE PROTEIN ALPHA-RELATED"/>
    <property type="match status" value="1"/>
</dbReference>
<evidence type="ECO:0000259" key="2">
    <source>
        <dbReference type="PROSITE" id="PS51272"/>
    </source>
</evidence>